<dbReference type="FunFam" id="3.30.559.70:FF:000021">
    <property type="entry name" value="Predicted protein"/>
    <property type="match status" value="1"/>
</dbReference>
<dbReference type="FunCoup" id="A7SCT1">
    <property type="interactions" value="396"/>
</dbReference>
<dbReference type="InterPro" id="IPR000542">
    <property type="entry name" value="Carn_acyl_trans"/>
</dbReference>
<evidence type="ECO:0000259" key="6">
    <source>
        <dbReference type="Pfam" id="PF00755"/>
    </source>
</evidence>
<keyword evidence="5" id="KW-1133">Transmembrane helix</keyword>
<dbReference type="InterPro" id="IPR042231">
    <property type="entry name" value="Cho/carn_acyl_trans_2"/>
</dbReference>
<sequence>MAEARAAITRPDVRLHAEGTSTKEAEVELLKSTFRSLKKCAFRTRRQIQNGLWPTTWSNLLGAVLVIAAIIHFNHHYEYALLQPIIHAIWSLSDILYLDERYPYNFRLIVVSLVTGLGFFIVLLYLRQYMLRMLLAYRGWMYQPPRSQSIVTLLWGLMVRICSGHHPTLYSYQNSLPRMPVPPLKSTCQRFLSSVKPLLDSEEYNKMEELSKDFEKNLGPKLQFILQLKSWWATNYCTDWWEKYVYLMGRSPLPINSNYYCLDQGWYPTREQPSRAAVITYFFLKYHQELETEQLRPLLIRNTIPTCMAQYERTFKTVRIPKEDVDELVHFEHTEQEHIVVICGGNMYMVPVQDSHGKAISCLDLEGQFEWIIADAKHSDVKREHPEGSIPALTGLPRTEWATIRKEYFGDGLNRQSMETIEEALFVVLLEDKTFSELSDRAKYIMHGDGRSLWFDKSFCLVVFTDGKCGINAEHSWADAPVIGHMLEYALTYEFVYRTYNDKGRCNPIGGAHRSHNVRTHNLQRPCRLYWDVTPQLAQIVENAVTFCKKNNDDLQHKVITHDDFGKGFIKKIKVSPDAFIQLALQIAYYKDSEGKHPLTYESSMTRLYLHGRTETVRSLTSEAKAFVQAFMSKEASREEKIRLMRAAAEKHAIMYKDCMNGKGCDRHLFALFVVCRGQGYDSEFLKSALTLPWTLSTSQQPQQQMTAEHFSVNEPELMHMLEPEALQVFPFTCSLTLYETQLPQISPPVVGLALFSDDGYGVSYMVPDENRIFFHVSSKISSNKTNSERFVKNLYSSLAELKELFDDPSHSSSN</sequence>
<keyword evidence="5" id="KW-0812">Transmembrane</keyword>
<dbReference type="AlphaFoldDB" id="A7SCT1"/>
<evidence type="ECO:0000256" key="4">
    <source>
        <dbReference type="PIRSR" id="PIRSR600542-1"/>
    </source>
</evidence>
<dbReference type="Pfam" id="PF00755">
    <property type="entry name" value="Carn_acyltransf"/>
    <property type="match status" value="1"/>
</dbReference>
<gene>
    <name evidence="7" type="ORF">NEMVEDRAFT_v1g244361</name>
</gene>
<feature type="transmembrane region" description="Helical" evidence="5">
    <location>
        <begin position="106"/>
        <end position="126"/>
    </location>
</feature>
<dbReference type="InterPro" id="IPR023213">
    <property type="entry name" value="CAT-like_dom_sf"/>
</dbReference>
<evidence type="ECO:0000256" key="2">
    <source>
        <dbReference type="ARBA" id="ARBA00022679"/>
    </source>
</evidence>
<evidence type="ECO:0000256" key="1">
    <source>
        <dbReference type="ARBA" id="ARBA00005232"/>
    </source>
</evidence>
<dbReference type="Proteomes" id="UP000001593">
    <property type="component" value="Unassembled WGS sequence"/>
</dbReference>
<evidence type="ECO:0000256" key="5">
    <source>
        <dbReference type="SAM" id="Phobius"/>
    </source>
</evidence>
<dbReference type="OMA" id="FVSDWWE"/>
<dbReference type="HOGENOM" id="CLU_013513_2_1_1"/>
<keyword evidence="2" id="KW-0808">Transferase</keyword>
<feature type="transmembrane region" description="Helical" evidence="5">
    <location>
        <begin position="147"/>
        <end position="166"/>
    </location>
</feature>
<feature type="transmembrane region" description="Helical" evidence="5">
    <location>
        <begin position="52"/>
        <end position="73"/>
    </location>
</feature>
<protein>
    <recommendedName>
        <fullName evidence="6">Choline/carnitine acyltransferase domain-containing protein</fullName>
    </recommendedName>
</protein>
<dbReference type="Gene3D" id="3.30.559.10">
    <property type="entry name" value="Chloramphenicol acetyltransferase-like domain"/>
    <property type="match status" value="1"/>
</dbReference>
<reference evidence="7 8" key="1">
    <citation type="journal article" date="2007" name="Science">
        <title>Sea anemone genome reveals ancestral eumetazoan gene repertoire and genomic organization.</title>
        <authorList>
            <person name="Putnam N.H."/>
            <person name="Srivastava M."/>
            <person name="Hellsten U."/>
            <person name="Dirks B."/>
            <person name="Chapman J."/>
            <person name="Salamov A."/>
            <person name="Terry A."/>
            <person name="Shapiro H."/>
            <person name="Lindquist E."/>
            <person name="Kapitonov V.V."/>
            <person name="Jurka J."/>
            <person name="Genikhovich G."/>
            <person name="Grigoriev I.V."/>
            <person name="Lucas S.M."/>
            <person name="Steele R.E."/>
            <person name="Finnerty J.R."/>
            <person name="Technau U."/>
            <person name="Martindale M.Q."/>
            <person name="Rokhsar D.S."/>
        </authorList>
    </citation>
    <scope>NUCLEOTIDE SEQUENCE [LARGE SCALE GENOMIC DNA]</scope>
    <source>
        <strain evidence="8">CH2 X CH6</strain>
    </source>
</reference>
<dbReference type="EMBL" id="DS469625">
    <property type="protein sequence ID" value="EDO38455.1"/>
    <property type="molecule type" value="Genomic_DNA"/>
</dbReference>
<dbReference type="GO" id="GO:0004095">
    <property type="term" value="F:carnitine O-palmitoyltransferase activity"/>
    <property type="evidence" value="ECO:0000318"/>
    <property type="project" value="GO_Central"/>
</dbReference>
<dbReference type="STRING" id="45351.A7SCT1"/>
<dbReference type="PANTHER" id="PTHR22589:SF112">
    <property type="entry name" value="CHOLINE_CARNITINE ACYLTRANSFERASE DOMAIN-CONTAINING PROTEIN"/>
    <property type="match status" value="1"/>
</dbReference>
<accession>A7SCT1</accession>
<dbReference type="PhylomeDB" id="A7SCT1"/>
<dbReference type="Gene3D" id="3.30.559.70">
    <property type="entry name" value="Choline/Carnitine o-acyltransferase, domain 2"/>
    <property type="match status" value="1"/>
</dbReference>
<evidence type="ECO:0000313" key="7">
    <source>
        <dbReference type="EMBL" id="EDO38455.1"/>
    </source>
</evidence>
<dbReference type="GO" id="GO:0009437">
    <property type="term" value="P:carnitine metabolic process"/>
    <property type="evidence" value="ECO:0000318"/>
    <property type="project" value="GO_Central"/>
</dbReference>
<keyword evidence="3" id="KW-0012">Acyltransferase</keyword>
<dbReference type="GO" id="GO:0006631">
    <property type="term" value="P:fatty acid metabolic process"/>
    <property type="evidence" value="ECO:0000318"/>
    <property type="project" value="GO_Central"/>
</dbReference>
<feature type="domain" description="Choline/carnitine acyltransferase" evidence="6">
    <location>
        <begin position="179"/>
        <end position="795"/>
    </location>
</feature>
<comment type="similarity">
    <text evidence="1">Belongs to the carnitine/choline acetyltransferase family.</text>
</comment>
<dbReference type="PANTHER" id="PTHR22589">
    <property type="entry name" value="CARNITINE O-ACYLTRANSFERASE"/>
    <property type="match status" value="1"/>
</dbReference>
<name>A7SCT1_NEMVE</name>
<dbReference type="eggNOG" id="KOG3716">
    <property type="taxonomic scope" value="Eukaryota"/>
</dbReference>
<evidence type="ECO:0000256" key="3">
    <source>
        <dbReference type="ARBA" id="ARBA00023315"/>
    </source>
</evidence>
<dbReference type="SUPFAM" id="SSF52777">
    <property type="entry name" value="CoA-dependent acyltransferases"/>
    <property type="match status" value="2"/>
</dbReference>
<organism evidence="7 8">
    <name type="scientific">Nematostella vectensis</name>
    <name type="common">Starlet sea anemone</name>
    <dbReference type="NCBI Taxonomy" id="45351"/>
    <lineage>
        <taxon>Eukaryota</taxon>
        <taxon>Metazoa</taxon>
        <taxon>Cnidaria</taxon>
        <taxon>Anthozoa</taxon>
        <taxon>Hexacorallia</taxon>
        <taxon>Actiniaria</taxon>
        <taxon>Edwardsiidae</taxon>
        <taxon>Nematostella</taxon>
    </lineage>
</organism>
<keyword evidence="8" id="KW-1185">Reference proteome</keyword>
<proteinExistence type="inferred from homology"/>
<dbReference type="GO" id="GO:0005739">
    <property type="term" value="C:mitochondrion"/>
    <property type="evidence" value="ECO:0000318"/>
    <property type="project" value="GO_Central"/>
</dbReference>
<feature type="active site" description="Proton acceptor" evidence="4">
    <location>
        <position position="475"/>
    </location>
</feature>
<dbReference type="InterPro" id="IPR039551">
    <property type="entry name" value="Cho/carn_acyl_trans"/>
</dbReference>
<keyword evidence="5" id="KW-0472">Membrane</keyword>
<evidence type="ECO:0000313" key="8">
    <source>
        <dbReference type="Proteomes" id="UP000001593"/>
    </source>
</evidence>
<dbReference type="InParanoid" id="A7SCT1"/>